<dbReference type="Gene3D" id="3.20.20.140">
    <property type="entry name" value="Metal-dependent hydrolases"/>
    <property type="match status" value="1"/>
</dbReference>
<dbReference type="GO" id="GO:0008237">
    <property type="term" value="F:metallopeptidase activity"/>
    <property type="evidence" value="ECO:0007669"/>
    <property type="project" value="UniProtKB-KW"/>
</dbReference>
<dbReference type="GO" id="GO:0006508">
    <property type="term" value="P:proteolysis"/>
    <property type="evidence" value="ECO:0007669"/>
    <property type="project" value="UniProtKB-KW"/>
</dbReference>
<keyword evidence="7" id="KW-1185">Reference proteome</keyword>
<dbReference type="SUPFAM" id="SSF51556">
    <property type="entry name" value="Metallo-dependent hydrolases"/>
    <property type="match status" value="1"/>
</dbReference>
<gene>
    <name evidence="6" type="ORF">FLK61_23530</name>
</gene>
<feature type="binding site" evidence="4">
    <location>
        <position position="62"/>
    </location>
    <ligand>
        <name>Zn(2+)</name>
        <dbReference type="ChEBI" id="CHEBI:29105"/>
        <label>1</label>
        <note>catalytic</note>
    </ligand>
</feature>
<dbReference type="GO" id="GO:0016810">
    <property type="term" value="F:hydrolase activity, acting on carbon-nitrogen (but not peptide) bonds"/>
    <property type="evidence" value="ECO:0007669"/>
    <property type="project" value="InterPro"/>
</dbReference>
<dbReference type="EMBL" id="CP041372">
    <property type="protein sequence ID" value="QKS69769.1"/>
    <property type="molecule type" value="Genomic_DNA"/>
</dbReference>
<feature type="binding site" evidence="4">
    <location>
        <position position="64"/>
    </location>
    <ligand>
        <name>Zn(2+)</name>
        <dbReference type="ChEBI" id="CHEBI:29105"/>
        <label>1</label>
        <note>catalytic</note>
    </ligand>
</feature>
<comment type="PTM">
    <text evidence="1">Carboxylation allows a single lysine to coordinate two zinc ions.</text>
</comment>
<reference evidence="7" key="1">
    <citation type="submission" date="2019-07" db="EMBL/GenBank/DDBJ databases">
        <title>Bacillus alkalisoli sp. nov. isolated from saline soil.</title>
        <authorList>
            <person name="Sun J.-Q."/>
            <person name="Xu L."/>
        </authorList>
    </citation>
    <scope>NUCLEOTIDE SEQUENCE [LARGE SCALE GENOMIC DNA]</scope>
    <source>
        <strain evidence="7">M4U3P1</strain>
    </source>
</reference>
<keyword evidence="1 4" id="KW-0862">Zinc</keyword>
<dbReference type="InterPro" id="IPR010229">
    <property type="entry name" value="Pept_M38_dipep"/>
</dbReference>
<dbReference type="AlphaFoldDB" id="A0A859F9J7"/>
<dbReference type="SUPFAM" id="SSF51338">
    <property type="entry name" value="Composite domain of metallo-dependent hydrolases"/>
    <property type="match status" value="1"/>
</dbReference>
<dbReference type="EC" id="3.4.19.-" evidence="1"/>
<feature type="binding site" evidence="4">
    <location>
        <position position="285"/>
    </location>
    <ligand>
        <name>Zn(2+)</name>
        <dbReference type="ChEBI" id="CHEBI:29105"/>
        <label>1</label>
        <note>catalytic</note>
    </ligand>
</feature>
<comment type="cofactor">
    <cofactor evidence="1 4">
        <name>Zn(2+)</name>
        <dbReference type="ChEBI" id="CHEBI:29105"/>
    </cofactor>
    <text evidence="1 4">Binds 2 Zn(2+) ions per subunit.</text>
</comment>
<feature type="binding site" evidence="4">
    <location>
        <position position="196"/>
    </location>
    <ligand>
        <name>Zn(2+)</name>
        <dbReference type="ChEBI" id="CHEBI:29105"/>
        <label>2</label>
        <note>catalytic</note>
    </ligand>
</feature>
<dbReference type="GO" id="GO:0046872">
    <property type="term" value="F:metal ion binding"/>
    <property type="evidence" value="ECO:0007669"/>
    <property type="project" value="UniProtKB-KW"/>
</dbReference>
<accession>A0A859F9J7</accession>
<keyword evidence="1" id="KW-0482">Metalloprotease</keyword>
<keyword evidence="1" id="KW-0645">Protease</keyword>
<evidence type="ECO:0000313" key="6">
    <source>
        <dbReference type="EMBL" id="QKS69769.1"/>
    </source>
</evidence>
<dbReference type="KEGG" id="psua:FLK61_23530"/>
<feature type="active site" description="Proton acceptor" evidence="2">
    <location>
        <position position="285"/>
    </location>
</feature>
<sequence>MKLSLIKNANVFSPEALGVVDVLVGGGKILAIGESLSESFAGVTDVVDAGGAYVLPGLIDGHVHITGGGGEGGFKTRTPELTLTDCIEAGITTVVGVIGTDGTSRTMANLVAKAKGLTEEGITCYCQSGNYHIPVKTLTGSIQDDMMFVQEIIGAGEIAIADHRSSQPTVQELAKLASEARIGGMLSGKGGTVTIHIGDGKDELDLLEEVIETTVLPISQFWPTHINRNPSLVERGIAFAKRGGVVDLTTSCLEEEEEDELAPSKILAQMLREGVRADHVTFTSDGQGSLPSFHPDGSFKGLEVGRVTSLFKEVRDAFLVEGLDLETAWSVATTNVADVLKLEGKGKISLGYDADLLIVEPDSFEIESVMAKGVWLKLGGQQLVKGTFE</sequence>
<dbReference type="PANTHER" id="PTHR11647">
    <property type="entry name" value="HYDRANTOINASE/DIHYDROPYRIMIDINASE FAMILY MEMBER"/>
    <property type="match status" value="1"/>
</dbReference>
<feature type="binding site" evidence="3">
    <location>
        <position position="289"/>
    </location>
    <ligand>
        <name>substrate</name>
    </ligand>
</feature>
<feature type="binding site" evidence="3">
    <location>
        <position position="131"/>
    </location>
    <ligand>
        <name>substrate</name>
    </ligand>
</feature>
<dbReference type="PANTHER" id="PTHR11647:SF1">
    <property type="entry name" value="COLLAPSIN RESPONSE MEDIATOR PROTEIN"/>
    <property type="match status" value="1"/>
</dbReference>
<dbReference type="NCBIfam" id="TIGR01975">
    <property type="entry name" value="isoAsp_dipep"/>
    <property type="match status" value="1"/>
</dbReference>
<dbReference type="InterPro" id="IPR006680">
    <property type="entry name" value="Amidohydro-rel"/>
</dbReference>
<dbReference type="Gene3D" id="2.30.40.10">
    <property type="entry name" value="Urease, subunit C, domain 1"/>
    <property type="match status" value="1"/>
</dbReference>
<dbReference type="RefSeq" id="WP_176007811.1">
    <property type="nucleotide sequence ID" value="NZ_CP041372.2"/>
</dbReference>
<dbReference type="Pfam" id="PF01979">
    <property type="entry name" value="Amidohydro_1"/>
    <property type="match status" value="1"/>
</dbReference>
<feature type="binding site" evidence="4">
    <location>
        <position position="225"/>
    </location>
    <ligand>
        <name>Zn(2+)</name>
        <dbReference type="ChEBI" id="CHEBI:29105"/>
        <label>2</label>
        <note>catalytic</note>
    </ligand>
</feature>
<evidence type="ECO:0000256" key="3">
    <source>
        <dbReference type="PIRSR" id="PIRSR001238-2"/>
    </source>
</evidence>
<evidence type="ECO:0000256" key="2">
    <source>
        <dbReference type="PIRSR" id="PIRSR001238-1"/>
    </source>
</evidence>
<dbReference type="InterPro" id="IPR050378">
    <property type="entry name" value="Metallo-dep_Hydrolases_sf"/>
</dbReference>
<dbReference type="Proteomes" id="UP000318138">
    <property type="component" value="Chromosome"/>
</dbReference>
<evidence type="ECO:0000256" key="4">
    <source>
        <dbReference type="PIRSR" id="PIRSR001238-3"/>
    </source>
</evidence>
<evidence type="ECO:0000256" key="1">
    <source>
        <dbReference type="PIRNR" id="PIRNR001238"/>
    </source>
</evidence>
<proteinExistence type="inferred from homology"/>
<name>A0A859F9J7_9BACI</name>
<dbReference type="InterPro" id="IPR011059">
    <property type="entry name" value="Metal-dep_hydrolase_composite"/>
</dbReference>
<dbReference type="InterPro" id="IPR032466">
    <property type="entry name" value="Metal_Hydrolase"/>
</dbReference>
<dbReference type="GO" id="GO:0005737">
    <property type="term" value="C:cytoplasm"/>
    <property type="evidence" value="ECO:0007669"/>
    <property type="project" value="UniProtKB-SubCell"/>
</dbReference>
<keyword evidence="1 4" id="KW-0479">Metal-binding</keyword>
<comment type="function">
    <text evidence="1">Catalyzes the hydrolytic cleavage of a subset of L-isoaspartyl (L-beta-aspartyl) dipeptides. Used to degrade proteins damaged by L-isoaspartyl residues formation.</text>
</comment>
<comment type="subcellular location">
    <subcellularLocation>
        <location evidence="1">Cytoplasm</location>
    </subcellularLocation>
</comment>
<organism evidence="6 7">
    <name type="scientific">Paenalkalicoccus suaedae</name>
    <dbReference type="NCBI Taxonomy" id="2592382"/>
    <lineage>
        <taxon>Bacteria</taxon>
        <taxon>Bacillati</taxon>
        <taxon>Bacillota</taxon>
        <taxon>Bacilli</taxon>
        <taxon>Bacillales</taxon>
        <taxon>Bacillaceae</taxon>
        <taxon>Paenalkalicoccus</taxon>
    </lineage>
</organism>
<feature type="binding site" evidence="3">
    <location>
        <begin position="69"/>
        <end position="71"/>
    </location>
    <ligand>
        <name>substrate</name>
    </ligand>
</feature>
<feature type="domain" description="Amidohydrolase-related" evidence="5">
    <location>
        <begin position="53"/>
        <end position="375"/>
    </location>
</feature>
<evidence type="ECO:0000259" key="5">
    <source>
        <dbReference type="Pfam" id="PF01979"/>
    </source>
</evidence>
<feature type="binding site" evidence="3">
    <location>
        <position position="100"/>
    </location>
    <ligand>
        <name>substrate</name>
    </ligand>
</feature>
<feature type="binding site" evidence="3">
    <location>
        <position position="164"/>
    </location>
    <ligand>
        <name>substrate</name>
    </ligand>
</feature>
<protein>
    <recommendedName>
        <fullName evidence="1">Isoaspartyl dipeptidase</fullName>
        <ecNumber evidence="1">3.4.19.-</ecNumber>
    </recommendedName>
</protein>
<dbReference type="GO" id="GO:0008798">
    <property type="term" value="F:beta-aspartyl-peptidase activity"/>
    <property type="evidence" value="ECO:0007669"/>
    <property type="project" value="InterPro"/>
</dbReference>
<evidence type="ECO:0000313" key="7">
    <source>
        <dbReference type="Proteomes" id="UP000318138"/>
    </source>
</evidence>
<feature type="binding site" evidence="3">
    <location>
        <position position="228"/>
    </location>
    <ligand>
        <name>substrate</name>
    </ligand>
</feature>
<keyword evidence="1 6" id="KW-0378">Hydrolase</keyword>
<comment type="similarity">
    <text evidence="1">Belongs to the peptidase M38 family.</text>
</comment>
<dbReference type="PIRSF" id="PIRSF001238">
    <property type="entry name" value="IadA"/>
    <property type="match status" value="1"/>
</dbReference>